<dbReference type="Gene3D" id="1.20.120.1900">
    <property type="entry name" value="Gamma-tubulin complex, C-terminal domain"/>
    <property type="match status" value="1"/>
</dbReference>
<dbReference type="GO" id="GO:0000930">
    <property type="term" value="C:gamma-tubulin complex"/>
    <property type="evidence" value="ECO:0007669"/>
    <property type="project" value="TreeGrafter"/>
</dbReference>
<feature type="domain" description="Gamma tubulin complex component C-terminal" evidence="7">
    <location>
        <begin position="959"/>
        <end position="1291"/>
    </location>
</feature>
<dbReference type="PANTHER" id="PTHR19302">
    <property type="entry name" value="GAMMA TUBULIN COMPLEX PROTEIN"/>
    <property type="match status" value="1"/>
</dbReference>
<dbReference type="GO" id="GO:0007020">
    <property type="term" value="P:microtubule nucleation"/>
    <property type="evidence" value="ECO:0007669"/>
    <property type="project" value="InterPro"/>
</dbReference>
<feature type="compositionally biased region" description="Polar residues" evidence="6">
    <location>
        <begin position="883"/>
        <end position="896"/>
    </location>
</feature>
<keyword evidence="5" id="KW-0206">Cytoskeleton</keyword>
<evidence type="ECO:0000313" key="10">
    <source>
        <dbReference type="Proteomes" id="UP001187192"/>
    </source>
</evidence>
<evidence type="ECO:0000313" key="9">
    <source>
        <dbReference type="EMBL" id="GMN46986.1"/>
    </source>
</evidence>
<comment type="subcellular location">
    <subcellularLocation>
        <location evidence="1">Cytoplasm</location>
        <location evidence="1">Cytoskeleton</location>
    </subcellularLocation>
</comment>
<dbReference type="GO" id="GO:0005874">
    <property type="term" value="C:microtubule"/>
    <property type="evidence" value="ECO:0007669"/>
    <property type="project" value="UniProtKB-KW"/>
</dbReference>
<evidence type="ECO:0000256" key="6">
    <source>
        <dbReference type="SAM" id="MobiDB-lite"/>
    </source>
</evidence>
<dbReference type="Proteomes" id="UP001187192">
    <property type="component" value="Unassembled WGS sequence"/>
</dbReference>
<dbReference type="FunFam" id="1.20.120.1900:FF:000018">
    <property type="entry name" value="Gamma-tubulin complex component 6 isoform A"/>
    <property type="match status" value="1"/>
</dbReference>
<feature type="region of interest" description="Disordered" evidence="6">
    <location>
        <begin position="25"/>
        <end position="50"/>
    </location>
</feature>
<dbReference type="GO" id="GO:0000278">
    <property type="term" value="P:mitotic cell cycle"/>
    <property type="evidence" value="ECO:0007669"/>
    <property type="project" value="TreeGrafter"/>
</dbReference>
<comment type="similarity">
    <text evidence="2">Belongs to the TUBGCP family.</text>
</comment>
<sequence length="1309" mass="148420">MAESDFTATLFDNLKLEDPWLPPSSWESIPSESGPPLTSHSSSSHPPLRDASSVFKELGFARSVDGGDSRRDEGEGKISVPTGGWARRSGFGVWDLRLSGDGKRKWPGFDFYYEASLVRLAMNALQGVESALISIEKISNAFCSDPADRTFHQIPSLWNRSSSTHAQGKILKSIGCSGFLVFLLRKFVEYFRNSNSDDIVLGNLNPGDVQDPHDAEGQQVENPRYSLVNHAFSVAVGKIIEGYVCALDTLYASVCLRHSSESSEMPLEACSTVGCLTTVVHSEITLLELYLHTKELRTQIEALGNLCNLYTIAFCFSETSFEGLTVKAKNEFSNFFRGGDLLTYLYAQLQVADPSHRAVLKYLFLRSCEPYVGFIRSWIYKAEISDPYKEFIVECFDNLPSYRLGNVAMSSDFPLAKIRERDGVVAPCFLRDYLIPLVRAGQQLQVLMKLPEFCTYVSSEGLTYEDLLPSWNGFSSDHSSNAFPITLKKEDIEARALARGSYYKRMHEKLTSILTKLEIRHQQVMTMHAFQVVSQDRATNDFGDGWKSSNTSVSFKLNKSLMSPSAEDRRKLNVDIDETASEGSSTMDDLSYVVNTQESSECSSSTDGEEKIVSEELIDLSTHMVGIEQKYLSALKFSVSSFNNSLATTDECEEINHIESDSGGVSEGKDALNNFVQSHHNGLFLDQFSVAIESQEPNWSVNDFLKSSVLEGNCRDNSRSNLLDSEPKVSKMGALNDGISFYRKMIVMNDSLSWELFSKDEQENSKNSSDLFTLKEWKVNSHDNFLSINPMLAKNTFLKLKTDPRERDSTHKQSLPYFDFSSVEDPCKGCLENFSVDIDTGASVLRIKSDLHVKKHSEDFLIDKTKISDVNTFEEQKDYKQEGMTSTPVSGGSSWESLLGRSSKPVSNNEDRRESSLAKFDIPLDFVIDKCLLQEIMLQYKYVSKLTIKLLEEGFDFKEHLLALRRYHFMELADWADLFIMSLWNHKWCITEAEQRLAEIQGFLESSIQRSSCECDQNKDRLYVYMKGHDTMPLSVSAIGLHSFDFLGLGYRVDWPVSIVLTPGALKIYSEIFSFLIKVKLAIFSLTDVWGSLKELRPLISLNQHAELRKEGVSHFNLLMKMRHQVNHFVSTLQQYVESQLSHVSWCNFLHSLQHKVRDMMDLESVHMAYLIDSLHMLSFMMYQSNYSFPVFLCRCFLSNETRPVARIIESILQCSLDFRSCLGGGIWDVGTNQGDPAGRLSRINVSQVLAIKKTFDKNLQELHLYYLKSPKHGEYGLSRFWGYLNFNEYYSDVGNEMWYYAHSELSTI</sequence>
<protein>
    <recommendedName>
        <fullName evidence="11">Gamma-tubulin complex component</fullName>
    </recommendedName>
</protein>
<dbReference type="InterPro" id="IPR040457">
    <property type="entry name" value="GCP_C"/>
</dbReference>
<dbReference type="GO" id="GO:0051321">
    <property type="term" value="P:meiotic cell cycle"/>
    <property type="evidence" value="ECO:0007669"/>
    <property type="project" value="TreeGrafter"/>
</dbReference>
<keyword evidence="10" id="KW-1185">Reference proteome</keyword>
<organism evidence="9 10">
    <name type="scientific">Ficus carica</name>
    <name type="common">Common fig</name>
    <dbReference type="NCBI Taxonomy" id="3494"/>
    <lineage>
        <taxon>Eukaryota</taxon>
        <taxon>Viridiplantae</taxon>
        <taxon>Streptophyta</taxon>
        <taxon>Embryophyta</taxon>
        <taxon>Tracheophyta</taxon>
        <taxon>Spermatophyta</taxon>
        <taxon>Magnoliopsida</taxon>
        <taxon>eudicotyledons</taxon>
        <taxon>Gunneridae</taxon>
        <taxon>Pentapetalae</taxon>
        <taxon>rosids</taxon>
        <taxon>fabids</taxon>
        <taxon>Rosales</taxon>
        <taxon>Moraceae</taxon>
        <taxon>Ficeae</taxon>
        <taxon>Ficus</taxon>
    </lineage>
</organism>
<dbReference type="GO" id="GO:0031122">
    <property type="term" value="P:cytoplasmic microtubule organization"/>
    <property type="evidence" value="ECO:0007669"/>
    <property type="project" value="TreeGrafter"/>
</dbReference>
<dbReference type="GO" id="GO:0051225">
    <property type="term" value="P:spindle assembly"/>
    <property type="evidence" value="ECO:0007669"/>
    <property type="project" value="TreeGrafter"/>
</dbReference>
<accession>A0AA88AT16</accession>
<dbReference type="GO" id="GO:0051011">
    <property type="term" value="F:microtubule minus-end binding"/>
    <property type="evidence" value="ECO:0007669"/>
    <property type="project" value="TreeGrafter"/>
</dbReference>
<dbReference type="EMBL" id="BTGU01000024">
    <property type="protein sequence ID" value="GMN46986.1"/>
    <property type="molecule type" value="Genomic_DNA"/>
</dbReference>
<evidence type="ECO:0000256" key="2">
    <source>
        <dbReference type="ARBA" id="ARBA00010337"/>
    </source>
</evidence>
<dbReference type="InterPro" id="IPR042241">
    <property type="entry name" value="GCP_C_sf"/>
</dbReference>
<keyword evidence="4" id="KW-0493">Microtubule</keyword>
<evidence type="ECO:0000256" key="1">
    <source>
        <dbReference type="ARBA" id="ARBA00004245"/>
    </source>
</evidence>
<dbReference type="InterPro" id="IPR007259">
    <property type="entry name" value="GCP"/>
</dbReference>
<feature type="domain" description="Gamma tubulin complex component protein N-terminal" evidence="8">
    <location>
        <begin position="122"/>
        <end position="448"/>
    </location>
</feature>
<evidence type="ECO:0008006" key="11">
    <source>
        <dbReference type="Google" id="ProtNLM"/>
    </source>
</evidence>
<dbReference type="Pfam" id="PF04130">
    <property type="entry name" value="GCP_C_terminal"/>
    <property type="match status" value="1"/>
</dbReference>
<proteinExistence type="inferred from homology"/>
<dbReference type="GO" id="GO:0000922">
    <property type="term" value="C:spindle pole"/>
    <property type="evidence" value="ECO:0007669"/>
    <property type="project" value="InterPro"/>
</dbReference>
<reference evidence="9" key="1">
    <citation type="submission" date="2023-07" db="EMBL/GenBank/DDBJ databases">
        <title>draft genome sequence of fig (Ficus carica).</title>
        <authorList>
            <person name="Takahashi T."/>
            <person name="Nishimura K."/>
        </authorList>
    </citation>
    <scope>NUCLEOTIDE SEQUENCE</scope>
</reference>
<dbReference type="Pfam" id="PF17681">
    <property type="entry name" value="GCP_N_terminal"/>
    <property type="match status" value="1"/>
</dbReference>
<keyword evidence="3" id="KW-0963">Cytoplasm</keyword>
<dbReference type="GO" id="GO:0043015">
    <property type="term" value="F:gamma-tubulin binding"/>
    <property type="evidence" value="ECO:0007669"/>
    <property type="project" value="InterPro"/>
</dbReference>
<name>A0AA88AT16_FICCA</name>
<comment type="caution">
    <text evidence="9">The sequence shown here is derived from an EMBL/GenBank/DDBJ whole genome shotgun (WGS) entry which is preliminary data.</text>
</comment>
<dbReference type="InterPro" id="IPR041470">
    <property type="entry name" value="GCP_N"/>
</dbReference>
<evidence type="ECO:0000256" key="4">
    <source>
        <dbReference type="ARBA" id="ARBA00022701"/>
    </source>
</evidence>
<evidence type="ECO:0000256" key="3">
    <source>
        <dbReference type="ARBA" id="ARBA00022490"/>
    </source>
</evidence>
<feature type="region of interest" description="Disordered" evidence="6">
    <location>
        <begin position="878"/>
        <end position="910"/>
    </location>
</feature>
<evidence type="ECO:0000259" key="8">
    <source>
        <dbReference type="Pfam" id="PF17681"/>
    </source>
</evidence>
<dbReference type="PANTHER" id="PTHR19302:SF70">
    <property type="entry name" value="GAMMA-TUBULIN COMPLEX COMPONENT 6"/>
    <property type="match status" value="1"/>
</dbReference>
<gene>
    <name evidence="9" type="ORF">TIFTF001_016168</name>
</gene>
<feature type="compositionally biased region" description="Low complexity" evidence="6">
    <location>
        <begin position="25"/>
        <end position="46"/>
    </location>
</feature>
<evidence type="ECO:0000259" key="7">
    <source>
        <dbReference type="Pfam" id="PF04130"/>
    </source>
</evidence>
<evidence type="ECO:0000256" key="5">
    <source>
        <dbReference type="ARBA" id="ARBA00023212"/>
    </source>
</evidence>